<dbReference type="Gene3D" id="3.30.240.10">
    <property type="entry name" value="CRO Repressor"/>
    <property type="match status" value="1"/>
</dbReference>
<dbReference type="Proteomes" id="UP001155882">
    <property type="component" value="Unassembled WGS sequence"/>
</dbReference>
<dbReference type="InterPro" id="IPR000655">
    <property type="entry name" value="Cro-like"/>
</dbReference>
<dbReference type="GO" id="GO:0006355">
    <property type="term" value="P:regulation of DNA-templated transcription"/>
    <property type="evidence" value="ECO:0007669"/>
    <property type="project" value="InterPro"/>
</dbReference>
<evidence type="ECO:0000313" key="2">
    <source>
        <dbReference type="Proteomes" id="UP001155882"/>
    </source>
</evidence>
<accession>A0AAE2ZL86</accession>
<dbReference type="EMBL" id="JAHWLI010000116">
    <property type="protein sequence ID" value="MBW3118870.1"/>
    <property type="molecule type" value="Genomic_DNA"/>
</dbReference>
<proteinExistence type="predicted"/>
<dbReference type="GO" id="GO:0003677">
    <property type="term" value="F:DNA binding"/>
    <property type="evidence" value="ECO:0007669"/>
    <property type="project" value="InterPro"/>
</dbReference>
<dbReference type="AlphaFoldDB" id="A0AAE2ZL86"/>
<comment type="caution">
    <text evidence="1">The sequence shown here is derived from an EMBL/GenBank/DDBJ whole genome shotgun (WGS) entry which is preliminary data.</text>
</comment>
<dbReference type="Pfam" id="PF09048">
    <property type="entry name" value="Cro"/>
    <property type="match status" value="1"/>
</dbReference>
<dbReference type="InterPro" id="IPR010982">
    <property type="entry name" value="Lambda_DNA-bd_dom_sf"/>
</dbReference>
<protein>
    <submittedName>
        <fullName evidence="1">Cro/Cl family transcriptional regulator</fullName>
    </submittedName>
</protein>
<organism evidence="1 2">
    <name type="scientific">Providencia rettgeri</name>
    <dbReference type="NCBI Taxonomy" id="587"/>
    <lineage>
        <taxon>Bacteria</taxon>
        <taxon>Pseudomonadati</taxon>
        <taxon>Pseudomonadota</taxon>
        <taxon>Gammaproteobacteria</taxon>
        <taxon>Enterobacterales</taxon>
        <taxon>Morganellaceae</taxon>
        <taxon>Providencia</taxon>
    </lineage>
</organism>
<dbReference type="InterPro" id="IPR038202">
    <property type="entry name" value="Cro_sf"/>
</dbReference>
<sequence>MERIPLSEFVKENSQEKAASLIGVHQTAISKALREGRNILLTETENGIKAIEIKPFPSSKK</sequence>
<reference evidence="1" key="1">
    <citation type="submission" date="2021-07" db="EMBL/GenBank/DDBJ databases">
        <authorList>
            <person name="Stanton E."/>
        </authorList>
    </citation>
    <scope>NUCLEOTIDE SEQUENCE</scope>
    <source>
        <strain evidence="1">2021EL-01139</strain>
    </source>
</reference>
<name>A0AAE2ZL86_PRORE</name>
<dbReference type="RefSeq" id="WP_042847907.1">
    <property type="nucleotide sequence ID" value="NZ_ABFCQP020000012.1"/>
</dbReference>
<dbReference type="SUPFAM" id="SSF47413">
    <property type="entry name" value="lambda repressor-like DNA-binding domains"/>
    <property type="match status" value="1"/>
</dbReference>
<gene>
    <name evidence="1" type="ORF">KYI77_20740</name>
</gene>
<evidence type="ECO:0000313" key="1">
    <source>
        <dbReference type="EMBL" id="MBW3118870.1"/>
    </source>
</evidence>